<dbReference type="eggNOG" id="ENOG50325J0">
    <property type="taxonomic scope" value="Bacteria"/>
</dbReference>
<dbReference type="InterPro" id="IPR036736">
    <property type="entry name" value="ACP-like_sf"/>
</dbReference>
<dbReference type="EMBL" id="FR845719">
    <property type="protein sequence ID" value="CCA59486.1"/>
    <property type="molecule type" value="Genomic_DNA"/>
</dbReference>
<dbReference type="Pfam" id="PF00550">
    <property type="entry name" value="PP-binding"/>
    <property type="match status" value="1"/>
</dbReference>
<dbReference type="KEGG" id="sve:SVEN_6200"/>
<proteinExistence type="predicted"/>
<feature type="domain" description="Carrier" evidence="1">
    <location>
        <begin position="22"/>
        <end position="66"/>
    </location>
</feature>
<dbReference type="AlphaFoldDB" id="F2RDJ4"/>
<protein>
    <recommendedName>
        <fullName evidence="1">Carrier domain-containing protein</fullName>
    </recommendedName>
</protein>
<evidence type="ECO:0000313" key="2">
    <source>
        <dbReference type="EMBL" id="CCA59486.1"/>
    </source>
</evidence>
<dbReference type="OrthoDB" id="3396741at2"/>
<accession>F2RDJ4</accession>
<dbReference type="RefSeq" id="WP_015037381.1">
    <property type="nucleotide sequence ID" value="NC_018750.1"/>
</dbReference>
<dbReference type="PATRIC" id="fig|953739.5.peg.1406"/>
<dbReference type="HOGENOM" id="CLU_2526245_0_0_11"/>
<evidence type="ECO:0000259" key="1">
    <source>
        <dbReference type="Pfam" id="PF00550"/>
    </source>
</evidence>
<dbReference type="InterPro" id="IPR009081">
    <property type="entry name" value="PP-bd_ACP"/>
</dbReference>
<dbReference type="Gene3D" id="1.10.1200.10">
    <property type="entry name" value="ACP-like"/>
    <property type="match status" value="1"/>
</dbReference>
<dbReference type="SUPFAM" id="SSF47336">
    <property type="entry name" value="ACP-like"/>
    <property type="match status" value="1"/>
</dbReference>
<sequence>MNAITRDTFDQEFRTFLSTFELDVDLTTVTADDNLFDQGVLDSFSVLKVIVLVERLRGEPVDLENAGIESFASISTIYESFIAR</sequence>
<organism evidence="2 3">
    <name type="scientific">Streptomyces venezuelae (strain ATCC 10712 / CBS 650.69 / DSM 40230 / JCM 4526 / NBRC 13096 / PD 04745)</name>
    <dbReference type="NCBI Taxonomy" id="953739"/>
    <lineage>
        <taxon>Bacteria</taxon>
        <taxon>Bacillati</taxon>
        <taxon>Actinomycetota</taxon>
        <taxon>Actinomycetes</taxon>
        <taxon>Kitasatosporales</taxon>
        <taxon>Streptomycetaceae</taxon>
        <taxon>Streptomyces</taxon>
    </lineage>
</organism>
<reference evidence="2 3" key="1">
    <citation type="journal article" date="2011" name="BMC Genomics">
        <title>Genome-wide analysis of the role of GlnR in Streptomyces venezuelae provides new insights into global nitrogen regulation in actinomycetes.</title>
        <authorList>
            <person name="Pullan S.T."/>
            <person name="Bibb M.J."/>
            <person name="Merrick M."/>
        </authorList>
    </citation>
    <scope>NUCLEOTIDE SEQUENCE [LARGE SCALE GENOMIC DNA]</scope>
    <source>
        <strain evidence="2">ATCC 10712</strain>
    </source>
</reference>
<dbReference type="Proteomes" id="UP000006854">
    <property type="component" value="Chromosome"/>
</dbReference>
<dbReference type="GeneID" id="51866731"/>
<keyword evidence="3" id="KW-1185">Reference proteome</keyword>
<name>F2RDJ4_STRVP</name>
<dbReference type="STRING" id="953739.SVEN_6200"/>
<evidence type="ECO:0000313" key="3">
    <source>
        <dbReference type="Proteomes" id="UP000006854"/>
    </source>
</evidence>
<gene>
    <name evidence="2" type="ordered locus">SVEN_6200</name>
</gene>